<dbReference type="PANTHER" id="PTHR47723:SF18">
    <property type="entry name" value="RNASE H TYPE-1 DOMAIN-CONTAINING PROTEIN"/>
    <property type="match status" value="1"/>
</dbReference>
<dbReference type="Gene3D" id="3.30.420.10">
    <property type="entry name" value="Ribonuclease H-like superfamily/Ribonuclease H"/>
    <property type="match status" value="1"/>
</dbReference>
<dbReference type="OMA" id="MECNELK"/>
<dbReference type="InterPro" id="IPR053151">
    <property type="entry name" value="RNase_H-like"/>
</dbReference>
<protein>
    <recommendedName>
        <fullName evidence="1">RNase H type-1 domain-containing protein</fullName>
    </recommendedName>
</protein>
<dbReference type="SUPFAM" id="SSF53098">
    <property type="entry name" value="Ribonuclease H-like"/>
    <property type="match status" value="1"/>
</dbReference>
<evidence type="ECO:0000313" key="2">
    <source>
        <dbReference type="EMBL" id="VAI55049.1"/>
    </source>
</evidence>
<proteinExistence type="predicted"/>
<dbReference type="InterPro" id="IPR002156">
    <property type="entry name" value="RNaseH_domain"/>
</dbReference>
<keyword evidence="3" id="KW-1185">Reference proteome</keyword>
<dbReference type="AlphaFoldDB" id="A0A9R0YHV4"/>
<dbReference type="InterPro" id="IPR012337">
    <property type="entry name" value="RNaseH-like_sf"/>
</dbReference>
<dbReference type="InterPro" id="IPR036397">
    <property type="entry name" value="RNaseH_sf"/>
</dbReference>
<evidence type="ECO:0000313" key="3">
    <source>
        <dbReference type="Proteomes" id="UP000324705"/>
    </source>
</evidence>
<dbReference type="GO" id="GO:0003676">
    <property type="term" value="F:nucleic acid binding"/>
    <property type="evidence" value="ECO:0007669"/>
    <property type="project" value="InterPro"/>
</dbReference>
<dbReference type="Pfam" id="PF13456">
    <property type="entry name" value="RVT_3"/>
    <property type="match status" value="1"/>
</dbReference>
<dbReference type="Proteomes" id="UP000324705">
    <property type="component" value="Chromosome 6B"/>
</dbReference>
<dbReference type="EMBL" id="LT934122">
    <property type="protein sequence ID" value="VAI55049.1"/>
    <property type="molecule type" value="Genomic_DNA"/>
</dbReference>
<dbReference type="Gramene" id="TRITD6Bv1G045260.1">
    <property type="protein sequence ID" value="TRITD6Bv1G045260.1"/>
    <property type="gene ID" value="TRITD6Bv1G045260"/>
</dbReference>
<dbReference type="CDD" id="cd06222">
    <property type="entry name" value="RNase_H_like"/>
    <property type="match status" value="1"/>
</dbReference>
<evidence type="ECO:0000259" key="1">
    <source>
        <dbReference type="Pfam" id="PF13456"/>
    </source>
</evidence>
<feature type="domain" description="RNase H type-1" evidence="1">
    <location>
        <begin position="45"/>
        <end position="166"/>
    </location>
</feature>
<organism evidence="2 3">
    <name type="scientific">Triticum turgidum subsp. durum</name>
    <name type="common">Durum wheat</name>
    <name type="synonym">Triticum durum</name>
    <dbReference type="NCBI Taxonomy" id="4567"/>
    <lineage>
        <taxon>Eukaryota</taxon>
        <taxon>Viridiplantae</taxon>
        <taxon>Streptophyta</taxon>
        <taxon>Embryophyta</taxon>
        <taxon>Tracheophyta</taxon>
        <taxon>Spermatophyta</taxon>
        <taxon>Magnoliopsida</taxon>
        <taxon>Liliopsida</taxon>
        <taxon>Poales</taxon>
        <taxon>Poaceae</taxon>
        <taxon>BOP clade</taxon>
        <taxon>Pooideae</taxon>
        <taxon>Triticodae</taxon>
        <taxon>Triticeae</taxon>
        <taxon>Triticinae</taxon>
        <taxon>Triticum</taxon>
    </lineage>
</organism>
<dbReference type="PANTHER" id="PTHR47723">
    <property type="entry name" value="OS05G0353850 PROTEIN"/>
    <property type="match status" value="1"/>
</dbReference>
<reference evidence="2 3" key="1">
    <citation type="submission" date="2017-09" db="EMBL/GenBank/DDBJ databases">
        <authorList>
            <consortium name="International Durum Wheat Genome Sequencing Consortium (IDWGSC)"/>
            <person name="Milanesi L."/>
        </authorList>
    </citation>
    <scope>NUCLEOTIDE SEQUENCE [LARGE SCALE GENOMIC DNA]</scope>
    <source>
        <strain evidence="3">cv. Svevo</strain>
    </source>
</reference>
<gene>
    <name evidence="2" type="ORF">TRITD_6Bv1G045260</name>
</gene>
<accession>A0A9R0YHV4</accession>
<dbReference type="GO" id="GO:0004523">
    <property type="term" value="F:RNA-DNA hybrid ribonuclease activity"/>
    <property type="evidence" value="ECO:0007669"/>
    <property type="project" value="InterPro"/>
</dbReference>
<name>A0A9R0YHV4_TRITD</name>
<sequence>MSPDRTATIIKVLCTNFFRASKPNIPYRKREHMWRKPPRGWVKVNVDASFSAETMSCAVGAIARDDRGEFIAAAAWFIPHVITAESAEIQAIRNGAWLAQHIGCNSLILESDNLNAVQAFDQQETYNGNDAVVVMDGKQTCTDFAAVSYLHCFREANEVADLLAKHSSLSRSSHLWEDSTPDFISHAIINDLSII</sequence>
<dbReference type="InterPro" id="IPR044730">
    <property type="entry name" value="RNase_H-like_dom_plant"/>
</dbReference>